<evidence type="ECO:0000256" key="6">
    <source>
        <dbReference type="ARBA" id="ARBA00022927"/>
    </source>
</evidence>
<keyword evidence="3 10" id="KW-0813">Transport</keyword>
<evidence type="ECO:0000256" key="5">
    <source>
        <dbReference type="ARBA" id="ARBA00022692"/>
    </source>
</evidence>
<dbReference type="NCBIfam" id="TIGR00810">
    <property type="entry name" value="secG"/>
    <property type="match status" value="1"/>
</dbReference>
<dbReference type="GO" id="GO:0009306">
    <property type="term" value="P:protein secretion"/>
    <property type="evidence" value="ECO:0007669"/>
    <property type="project" value="UniProtKB-UniRule"/>
</dbReference>
<dbReference type="GO" id="GO:0005886">
    <property type="term" value="C:plasma membrane"/>
    <property type="evidence" value="ECO:0007669"/>
    <property type="project" value="UniProtKB-SubCell"/>
</dbReference>
<organism evidence="11 12">
    <name type="scientific">Clostridium thermobutyricum DSM 4928</name>
    <dbReference type="NCBI Taxonomy" id="1121339"/>
    <lineage>
        <taxon>Bacteria</taxon>
        <taxon>Bacillati</taxon>
        <taxon>Bacillota</taxon>
        <taxon>Clostridia</taxon>
        <taxon>Eubacteriales</taxon>
        <taxon>Clostridiaceae</taxon>
        <taxon>Clostridium</taxon>
    </lineage>
</organism>
<dbReference type="RefSeq" id="WP_002598309.1">
    <property type="nucleotide sequence ID" value="NZ_LTAY01000038.1"/>
</dbReference>
<dbReference type="Pfam" id="PF03840">
    <property type="entry name" value="SecG"/>
    <property type="match status" value="1"/>
</dbReference>
<comment type="caution">
    <text evidence="11">The sequence shown here is derived from an EMBL/GenBank/DDBJ whole genome shotgun (WGS) entry which is preliminary data.</text>
</comment>
<dbReference type="GO" id="GO:0043952">
    <property type="term" value="P:protein transport by the Sec complex"/>
    <property type="evidence" value="ECO:0007669"/>
    <property type="project" value="TreeGrafter"/>
</dbReference>
<dbReference type="PANTHER" id="PTHR34182">
    <property type="entry name" value="PROTEIN-EXPORT MEMBRANE PROTEIN SECG"/>
    <property type="match status" value="1"/>
</dbReference>
<dbReference type="OrthoDB" id="1708246at2"/>
<comment type="subcellular location">
    <subcellularLocation>
        <location evidence="1 10">Cell membrane</location>
        <topology evidence="1 10">Multi-pass membrane protein</topology>
    </subcellularLocation>
</comment>
<dbReference type="PANTHER" id="PTHR34182:SF1">
    <property type="entry name" value="PROTEIN-EXPORT MEMBRANE PROTEIN SECG"/>
    <property type="match status" value="1"/>
</dbReference>
<dbReference type="EMBL" id="LTAY01000038">
    <property type="protein sequence ID" value="OPX47753.1"/>
    <property type="molecule type" value="Genomic_DNA"/>
</dbReference>
<keyword evidence="6 10" id="KW-0653">Protein transport</keyword>
<dbReference type="InterPro" id="IPR004692">
    <property type="entry name" value="SecG"/>
</dbReference>
<evidence type="ECO:0000256" key="2">
    <source>
        <dbReference type="ARBA" id="ARBA00008445"/>
    </source>
</evidence>
<dbReference type="GO" id="GO:0015450">
    <property type="term" value="F:protein-transporting ATPase activity"/>
    <property type="evidence" value="ECO:0007669"/>
    <property type="project" value="UniProtKB-UniRule"/>
</dbReference>
<evidence type="ECO:0000313" key="12">
    <source>
        <dbReference type="Proteomes" id="UP000191448"/>
    </source>
</evidence>
<keyword evidence="8 10" id="KW-0811">Translocation</keyword>
<comment type="function">
    <text evidence="10">Involved in protein export. Participates in an early event of protein translocation.</text>
</comment>
<reference evidence="11 12" key="1">
    <citation type="submission" date="2016-02" db="EMBL/GenBank/DDBJ databases">
        <title>Genome sequence of Clostridium thermobutyricum DSM 4928.</title>
        <authorList>
            <person name="Poehlein A."/>
            <person name="Daniel R."/>
        </authorList>
    </citation>
    <scope>NUCLEOTIDE SEQUENCE [LARGE SCALE GENOMIC DNA]</scope>
    <source>
        <strain evidence="11 12">DSM 4928</strain>
    </source>
</reference>
<keyword evidence="9 10" id="KW-0472">Membrane</keyword>
<keyword evidence="5 10" id="KW-0812">Transmembrane</keyword>
<comment type="caution">
    <text evidence="10">Lacks conserved residue(s) required for the propagation of feature annotation.</text>
</comment>
<protein>
    <recommendedName>
        <fullName evidence="10">Protein-export membrane protein SecG</fullName>
    </recommendedName>
</protein>
<dbReference type="AlphaFoldDB" id="A0A1V4SUZ4"/>
<accession>A0A1V4SUZ4</accession>
<evidence type="ECO:0000256" key="4">
    <source>
        <dbReference type="ARBA" id="ARBA00022475"/>
    </source>
</evidence>
<dbReference type="Proteomes" id="UP000191448">
    <property type="component" value="Unassembled WGS sequence"/>
</dbReference>
<comment type="similarity">
    <text evidence="2 10">Belongs to the SecG family.</text>
</comment>
<gene>
    <name evidence="11" type="ORF">CLTHE_16640</name>
</gene>
<keyword evidence="7 10" id="KW-1133">Transmembrane helix</keyword>
<name>A0A1V4SUZ4_9CLOT</name>
<evidence type="ECO:0000256" key="8">
    <source>
        <dbReference type="ARBA" id="ARBA00023010"/>
    </source>
</evidence>
<evidence type="ECO:0000256" key="7">
    <source>
        <dbReference type="ARBA" id="ARBA00022989"/>
    </source>
</evidence>
<evidence type="ECO:0000256" key="10">
    <source>
        <dbReference type="RuleBase" id="RU365087"/>
    </source>
</evidence>
<dbReference type="GO" id="GO:0065002">
    <property type="term" value="P:intracellular protein transmembrane transport"/>
    <property type="evidence" value="ECO:0007669"/>
    <property type="project" value="TreeGrafter"/>
</dbReference>
<sequence>MQTLLTILVVLTGIIVIVTVLMQPSKSDALSGLIQGSNNDTFFSKNKARTKEVILARITMIAMIIFALSVLGLHLL</sequence>
<evidence type="ECO:0000256" key="9">
    <source>
        <dbReference type="ARBA" id="ARBA00023136"/>
    </source>
</evidence>
<feature type="transmembrane region" description="Helical" evidence="10">
    <location>
        <begin position="53"/>
        <end position="75"/>
    </location>
</feature>
<keyword evidence="4 10" id="KW-1003">Cell membrane</keyword>
<evidence type="ECO:0000313" key="11">
    <source>
        <dbReference type="EMBL" id="OPX47753.1"/>
    </source>
</evidence>
<evidence type="ECO:0000256" key="3">
    <source>
        <dbReference type="ARBA" id="ARBA00022448"/>
    </source>
</evidence>
<evidence type="ECO:0000256" key="1">
    <source>
        <dbReference type="ARBA" id="ARBA00004651"/>
    </source>
</evidence>
<proteinExistence type="inferred from homology"/>